<dbReference type="SUPFAM" id="SSF63433">
    <property type="entry name" value="Fumarylacetoacetate hydrolase, FAH, N-terminal domain"/>
    <property type="match status" value="1"/>
</dbReference>
<proteinExistence type="predicted"/>
<dbReference type="Gene3D" id="2.30.30.230">
    <property type="entry name" value="Fumarylacetoacetase, N-terminal domain"/>
    <property type="match status" value="1"/>
</dbReference>
<dbReference type="GO" id="GO:0004334">
    <property type="term" value="F:fumarylacetoacetase activity"/>
    <property type="evidence" value="ECO:0007669"/>
    <property type="project" value="UniProtKB-EC"/>
</dbReference>
<evidence type="ECO:0000259" key="12">
    <source>
        <dbReference type="Pfam" id="PF01557"/>
    </source>
</evidence>
<evidence type="ECO:0000256" key="6">
    <source>
        <dbReference type="ARBA" id="ARBA00022801"/>
    </source>
</evidence>
<dbReference type="GO" id="GO:0006559">
    <property type="term" value="P:L-phenylalanine catabolic process"/>
    <property type="evidence" value="ECO:0007669"/>
    <property type="project" value="UniProtKB-UniPathway"/>
</dbReference>
<dbReference type="EC" id="3.7.1.2" evidence="4"/>
<gene>
    <name evidence="14" type="ORF">METZ01_LOCUS98287</name>
</gene>
<evidence type="ECO:0000256" key="11">
    <source>
        <dbReference type="SAM" id="MobiDB-lite"/>
    </source>
</evidence>
<dbReference type="InterPro" id="IPR011234">
    <property type="entry name" value="Fumarylacetoacetase-like_C"/>
</dbReference>
<feature type="domain" description="Fumarylacetoacetase N-terminal" evidence="13">
    <location>
        <begin position="28"/>
        <end position="131"/>
    </location>
</feature>
<protein>
    <recommendedName>
        <fullName evidence="4">fumarylacetoacetase</fullName>
        <ecNumber evidence="4">3.7.1.2</ecNumber>
    </recommendedName>
</protein>
<evidence type="ECO:0000256" key="8">
    <source>
        <dbReference type="ARBA" id="ARBA00022842"/>
    </source>
</evidence>
<dbReference type="PANTHER" id="PTHR43069:SF2">
    <property type="entry name" value="FUMARYLACETOACETASE"/>
    <property type="match status" value="1"/>
</dbReference>
<dbReference type="EMBL" id="UINC01010192">
    <property type="protein sequence ID" value="SVA45433.1"/>
    <property type="molecule type" value="Genomic_DNA"/>
</dbReference>
<evidence type="ECO:0000256" key="10">
    <source>
        <dbReference type="ARBA" id="ARBA00023232"/>
    </source>
</evidence>
<feature type="compositionally biased region" description="Basic and acidic residues" evidence="11">
    <location>
        <begin position="1"/>
        <end position="10"/>
    </location>
</feature>
<keyword evidence="6" id="KW-0378">Hydrolase</keyword>
<evidence type="ECO:0000256" key="1">
    <source>
        <dbReference type="ARBA" id="ARBA00001913"/>
    </source>
</evidence>
<dbReference type="Pfam" id="PF01557">
    <property type="entry name" value="FAA_hydrolase"/>
    <property type="match status" value="1"/>
</dbReference>
<dbReference type="InterPro" id="IPR005959">
    <property type="entry name" value="Fumarylacetoacetase"/>
</dbReference>
<keyword evidence="5" id="KW-0479">Metal-binding</keyword>
<evidence type="ECO:0000256" key="7">
    <source>
        <dbReference type="ARBA" id="ARBA00022837"/>
    </source>
</evidence>
<evidence type="ECO:0000256" key="9">
    <source>
        <dbReference type="ARBA" id="ARBA00022878"/>
    </source>
</evidence>
<name>A0A381W0N3_9ZZZZ</name>
<dbReference type="InterPro" id="IPR036663">
    <property type="entry name" value="Fumarylacetoacetase_C_sf"/>
</dbReference>
<dbReference type="GO" id="GO:1902000">
    <property type="term" value="P:homogentisate catabolic process"/>
    <property type="evidence" value="ECO:0007669"/>
    <property type="project" value="TreeGrafter"/>
</dbReference>
<sequence>MKLDRSHDPSRGTWLEGDSQKNSDFPIQNLPLGVFREPGTSIEGSIGVRVLDQVLDLKSMAEQGMFDSLSTDIQDAVSSVCLNHWLGLSKSDRTATRLHISDLLSSECNADKKDVITSNLYAIDEIEMVLPVEVGDYTDFYGSIDHAQRVGSLFRPDNPLLPNYRWVPIGYHGRASSLVVGGTPIKRPSGQKLVGDIPSLEPTSRLDYELEIGAWIGPGNNMGDPIPITEVEEHFAGISLLNDWSARDIQSWEAQPLGPFLGKSFATSVSPWLVTSEALIPFRCPSRSRESGEPEPLPYLSSDQNRQMGGIDAVVEVWIQSAEMRVESMPHHLLSSARLADLYWTIGQMIAHHSSNGCPLRPGDLIGTGTVSGKETNSAGCLLELTSGGTNSMQLPSGETREFLEEGDEVVLKGYLGETGEHQRIGLGECKGTIVTG</sequence>
<dbReference type="UniPathway" id="UPA00139">
    <property type="reaction ID" value="UER00341"/>
</dbReference>
<evidence type="ECO:0000256" key="2">
    <source>
        <dbReference type="ARBA" id="ARBA00001946"/>
    </source>
</evidence>
<dbReference type="SUPFAM" id="SSF56529">
    <property type="entry name" value="FAH"/>
    <property type="match status" value="1"/>
</dbReference>
<dbReference type="Pfam" id="PF09298">
    <property type="entry name" value="FAA_hydrolase_N"/>
    <property type="match status" value="1"/>
</dbReference>
<evidence type="ECO:0000313" key="14">
    <source>
        <dbReference type="EMBL" id="SVA45433.1"/>
    </source>
</evidence>
<comment type="pathway">
    <text evidence="3">Amino-acid degradation; L-phenylalanine degradation; acetoacetate and fumarate from L-phenylalanine: step 6/6.</text>
</comment>
<feature type="domain" description="Fumarylacetoacetase-like C-terminal" evidence="12">
    <location>
        <begin position="138"/>
        <end position="434"/>
    </location>
</feature>
<dbReference type="InterPro" id="IPR036462">
    <property type="entry name" value="Fumarylacetoacetase_N_sf"/>
</dbReference>
<keyword evidence="10" id="KW-0585">Phenylalanine catabolism</keyword>
<dbReference type="NCBIfam" id="TIGR01266">
    <property type="entry name" value="fum_ac_acetase"/>
    <property type="match status" value="1"/>
</dbReference>
<evidence type="ECO:0000259" key="13">
    <source>
        <dbReference type="Pfam" id="PF09298"/>
    </source>
</evidence>
<comment type="cofactor">
    <cofactor evidence="1">
        <name>Ca(2+)</name>
        <dbReference type="ChEBI" id="CHEBI:29108"/>
    </cofactor>
</comment>
<feature type="region of interest" description="Disordered" evidence="11">
    <location>
        <begin position="1"/>
        <end position="22"/>
    </location>
</feature>
<reference evidence="14" key="1">
    <citation type="submission" date="2018-05" db="EMBL/GenBank/DDBJ databases">
        <authorList>
            <person name="Lanie J.A."/>
            <person name="Ng W.-L."/>
            <person name="Kazmierczak K.M."/>
            <person name="Andrzejewski T.M."/>
            <person name="Davidsen T.M."/>
            <person name="Wayne K.J."/>
            <person name="Tettelin H."/>
            <person name="Glass J.I."/>
            <person name="Rusch D."/>
            <person name="Podicherti R."/>
            <person name="Tsui H.-C.T."/>
            <person name="Winkler M.E."/>
        </authorList>
    </citation>
    <scope>NUCLEOTIDE SEQUENCE</scope>
</reference>
<keyword evidence="7" id="KW-0106">Calcium</keyword>
<comment type="cofactor">
    <cofactor evidence="2">
        <name>Mg(2+)</name>
        <dbReference type="ChEBI" id="CHEBI:18420"/>
    </cofactor>
</comment>
<dbReference type="AlphaFoldDB" id="A0A381W0N3"/>
<dbReference type="GO" id="GO:0046872">
    <property type="term" value="F:metal ion binding"/>
    <property type="evidence" value="ECO:0007669"/>
    <property type="project" value="UniProtKB-KW"/>
</dbReference>
<keyword evidence="9" id="KW-0828">Tyrosine catabolism</keyword>
<dbReference type="GO" id="GO:0006572">
    <property type="term" value="P:L-tyrosine catabolic process"/>
    <property type="evidence" value="ECO:0007669"/>
    <property type="project" value="UniProtKB-KW"/>
</dbReference>
<dbReference type="Gene3D" id="3.90.850.10">
    <property type="entry name" value="Fumarylacetoacetase-like, C-terminal domain"/>
    <property type="match status" value="1"/>
</dbReference>
<evidence type="ECO:0000256" key="3">
    <source>
        <dbReference type="ARBA" id="ARBA00004782"/>
    </source>
</evidence>
<evidence type="ECO:0000256" key="5">
    <source>
        <dbReference type="ARBA" id="ARBA00022723"/>
    </source>
</evidence>
<evidence type="ECO:0000256" key="4">
    <source>
        <dbReference type="ARBA" id="ARBA00012094"/>
    </source>
</evidence>
<keyword evidence="8" id="KW-0460">Magnesium</keyword>
<dbReference type="InterPro" id="IPR015377">
    <property type="entry name" value="Fumarylacetoacetase_N"/>
</dbReference>
<accession>A0A381W0N3</accession>
<organism evidence="14">
    <name type="scientific">marine metagenome</name>
    <dbReference type="NCBI Taxonomy" id="408172"/>
    <lineage>
        <taxon>unclassified sequences</taxon>
        <taxon>metagenomes</taxon>
        <taxon>ecological metagenomes</taxon>
    </lineage>
</organism>
<dbReference type="PANTHER" id="PTHR43069">
    <property type="entry name" value="FUMARYLACETOACETASE"/>
    <property type="match status" value="1"/>
</dbReference>